<dbReference type="HOGENOM" id="CLU_068926_0_0_1"/>
<proteinExistence type="predicted"/>
<dbReference type="EC" id="3.1.1.-" evidence="2"/>
<accession>K0KPL9</accession>
<dbReference type="SUPFAM" id="SSF53474">
    <property type="entry name" value="alpha/beta-Hydrolases"/>
    <property type="match status" value="1"/>
</dbReference>
<feature type="domain" description="AB hydrolase-1" evidence="1">
    <location>
        <begin position="109"/>
        <end position="353"/>
    </location>
</feature>
<evidence type="ECO:0000313" key="2">
    <source>
        <dbReference type="EMBL" id="CCH43319.1"/>
    </source>
</evidence>
<dbReference type="InterPro" id="IPR029058">
    <property type="entry name" value="AB_hydrolase_fold"/>
</dbReference>
<dbReference type="STRING" id="1206466.K0KPL9"/>
<evidence type="ECO:0000313" key="3">
    <source>
        <dbReference type="Proteomes" id="UP000009328"/>
    </source>
</evidence>
<keyword evidence="2" id="KW-0378">Hydrolase</keyword>
<dbReference type="InParanoid" id="K0KPL9"/>
<dbReference type="GO" id="GO:0016787">
    <property type="term" value="F:hydrolase activity"/>
    <property type="evidence" value="ECO:0007669"/>
    <property type="project" value="UniProtKB-KW"/>
</dbReference>
<dbReference type="GO" id="GO:0016020">
    <property type="term" value="C:membrane"/>
    <property type="evidence" value="ECO:0007669"/>
    <property type="project" value="TreeGrafter"/>
</dbReference>
<reference evidence="2 3" key="1">
    <citation type="journal article" date="2012" name="Eukaryot. Cell">
        <title>Draft genome sequence of Wickerhamomyces ciferrii NRRL Y-1031 F-60-10.</title>
        <authorList>
            <person name="Schneider J."/>
            <person name="Andrea H."/>
            <person name="Blom J."/>
            <person name="Jaenicke S."/>
            <person name="Ruckert C."/>
            <person name="Schorsch C."/>
            <person name="Szczepanowski R."/>
            <person name="Farwick M."/>
            <person name="Goesmann A."/>
            <person name="Puhler A."/>
            <person name="Schaffer S."/>
            <person name="Tauch A."/>
            <person name="Kohler T."/>
            <person name="Brinkrolf K."/>
        </authorList>
    </citation>
    <scope>NUCLEOTIDE SEQUENCE [LARGE SCALE GENOMIC DNA]</scope>
    <source>
        <strain evidence="3">ATCC 14091 / BCRC 22168 / CBS 111 / JCM 3599 / NBRC 0793 / NRRL Y-1031 F-60-10</strain>
    </source>
</reference>
<dbReference type="Proteomes" id="UP000009328">
    <property type="component" value="Unassembled WGS sequence"/>
</dbReference>
<organism evidence="2 3">
    <name type="scientific">Wickerhamomyces ciferrii (strain ATCC 14091 / BCRC 22168 / CBS 111 / JCM 3599 / NBRC 0793 / NRRL Y-1031 F-60-10)</name>
    <name type="common">Yeast</name>
    <name type="synonym">Pichia ciferrii</name>
    <dbReference type="NCBI Taxonomy" id="1206466"/>
    <lineage>
        <taxon>Eukaryota</taxon>
        <taxon>Fungi</taxon>
        <taxon>Dikarya</taxon>
        <taxon>Ascomycota</taxon>
        <taxon>Saccharomycotina</taxon>
        <taxon>Saccharomycetes</taxon>
        <taxon>Phaffomycetales</taxon>
        <taxon>Wickerhamomycetaceae</taxon>
        <taxon>Wickerhamomyces</taxon>
    </lineage>
</organism>
<evidence type="ECO:0000259" key="1">
    <source>
        <dbReference type="Pfam" id="PF00561"/>
    </source>
</evidence>
<dbReference type="FunCoup" id="K0KPL9">
    <property type="interactions" value="28"/>
</dbReference>
<dbReference type="Pfam" id="PF00561">
    <property type="entry name" value="Abhydrolase_1"/>
    <property type="match status" value="1"/>
</dbReference>
<keyword evidence="3" id="KW-1185">Reference proteome</keyword>
<protein>
    <submittedName>
        <fullName evidence="2">Peroxisomal lipase</fullName>
        <ecNumber evidence="2">3.1.1.-</ecNumber>
    </submittedName>
</protein>
<dbReference type="AlphaFoldDB" id="K0KPL9"/>
<dbReference type="PANTHER" id="PTHR43798">
    <property type="entry name" value="MONOACYLGLYCEROL LIPASE"/>
    <property type="match status" value="1"/>
</dbReference>
<dbReference type="InterPro" id="IPR000073">
    <property type="entry name" value="AB_hydrolase_1"/>
</dbReference>
<comment type="caution">
    <text evidence="2">The sequence shown here is derived from an EMBL/GenBank/DDBJ whole genome shotgun (WGS) entry which is preliminary data.</text>
</comment>
<dbReference type="eggNOG" id="ENOG502QVGS">
    <property type="taxonomic scope" value="Eukaryota"/>
</dbReference>
<dbReference type="PANTHER" id="PTHR43798:SF33">
    <property type="entry name" value="HYDROLASE, PUTATIVE (AFU_ORTHOLOGUE AFUA_2G14860)-RELATED"/>
    <property type="match status" value="1"/>
</dbReference>
<gene>
    <name evidence="2" type="ORF">BN7_2867</name>
</gene>
<dbReference type="InterPro" id="IPR050266">
    <property type="entry name" value="AB_hydrolase_sf"/>
</dbReference>
<dbReference type="EMBL" id="CAIF01000075">
    <property type="protein sequence ID" value="CCH43319.1"/>
    <property type="molecule type" value="Genomic_DNA"/>
</dbReference>
<dbReference type="Gene3D" id="3.40.50.1820">
    <property type="entry name" value="alpha/beta hydrolase"/>
    <property type="match status" value="1"/>
</dbReference>
<name>K0KPL9_WICCF</name>
<sequence length="388" mass="44079">MSLEQYKELAKQEQHEVPKSFIPKIIYSFKLLSQFLLYSKNTELEKALIQDEETFTSDITNTYSFIDDVENVGKLFGIKVPHPLSTQLNNSSLSNEIITNLESKINETPVLVFIHGLGGNFQQFDEIIKEFAGITDIFAIDLPGSGRSQDINSNFKLTLDNFVEVVHKQLESNGYIGRDIVLIGHSYGTQVILKLNTVIPNVKSLILLAPPKIPLIRTKKEKFFLGLFARLPILFEFFRKLDRLNNIKSISMGRLFHNEDTSDFLKFKQFRFNLLTNSSNFIKHAKNWIPLSVSDALESSQIIEQNHGKILIIDASDDKLTKRGGSTYYDLIGSGVSTYEVLENSGHNFILESYKSLNLILAKFLSNLNPNLSKNHIDDVRSQIANEQ</sequence>